<keyword evidence="2" id="KW-1185">Reference proteome</keyword>
<proteinExistence type="predicted"/>
<sequence>MTLLHVIRPTCVPLAELEQTARTVVRALRSRRPDLKVAVIGGLARIHYSPEGRFTTDVDFLIDDNEEETTLLKNSIAGPIGFAIDGAGELYRDSKSLQGEAARMHVHLIARELCPYVPIGTLELRQMPTTDPDYIPYIALPDLILFKIHACPRRDRYKRAVDATDAEVLLTLANTPLTLTSDQKVVAWNGLEAVLEERPLTERSWWMRELNLP</sequence>
<evidence type="ECO:0000313" key="2">
    <source>
        <dbReference type="Proteomes" id="UP001278766"/>
    </source>
</evidence>
<dbReference type="EMBL" id="JAUEPN010000005">
    <property type="protein sequence ID" value="KAK3294548.1"/>
    <property type="molecule type" value="Genomic_DNA"/>
</dbReference>
<dbReference type="AlphaFoldDB" id="A0AAE0HDJ3"/>
<dbReference type="GeneID" id="87835997"/>
<organism evidence="1 2">
    <name type="scientific">Chaetomium fimeti</name>
    <dbReference type="NCBI Taxonomy" id="1854472"/>
    <lineage>
        <taxon>Eukaryota</taxon>
        <taxon>Fungi</taxon>
        <taxon>Dikarya</taxon>
        <taxon>Ascomycota</taxon>
        <taxon>Pezizomycotina</taxon>
        <taxon>Sordariomycetes</taxon>
        <taxon>Sordariomycetidae</taxon>
        <taxon>Sordariales</taxon>
        <taxon>Chaetomiaceae</taxon>
        <taxon>Chaetomium</taxon>
    </lineage>
</organism>
<name>A0AAE0HDJ3_9PEZI</name>
<reference evidence="1" key="1">
    <citation type="journal article" date="2023" name="Mol. Phylogenet. Evol.">
        <title>Genome-scale phylogeny and comparative genomics of the fungal order Sordariales.</title>
        <authorList>
            <person name="Hensen N."/>
            <person name="Bonometti L."/>
            <person name="Westerberg I."/>
            <person name="Brannstrom I.O."/>
            <person name="Guillou S."/>
            <person name="Cros-Aarteil S."/>
            <person name="Calhoun S."/>
            <person name="Haridas S."/>
            <person name="Kuo A."/>
            <person name="Mondo S."/>
            <person name="Pangilinan J."/>
            <person name="Riley R."/>
            <person name="LaButti K."/>
            <person name="Andreopoulos B."/>
            <person name="Lipzen A."/>
            <person name="Chen C."/>
            <person name="Yan M."/>
            <person name="Daum C."/>
            <person name="Ng V."/>
            <person name="Clum A."/>
            <person name="Steindorff A."/>
            <person name="Ohm R.A."/>
            <person name="Martin F."/>
            <person name="Silar P."/>
            <person name="Natvig D.O."/>
            <person name="Lalanne C."/>
            <person name="Gautier V."/>
            <person name="Ament-Velasquez S.L."/>
            <person name="Kruys A."/>
            <person name="Hutchinson M.I."/>
            <person name="Powell A.J."/>
            <person name="Barry K."/>
            <person name="Miller A.N."/>
            <person name="Grigoriev I.V."/>
            <person name="Debuchy R."/>
            <person name="Gladieux P."/>
            <person name="Hiltunen Thoren M."/>
            <person name="Johannesson H."/>
        </authorList>
    </citation>
    <scope>NUCLEOTIDE SEQUENCE</scope>
    <source>
        <strain evidence="1">CBS 168.71</strain>
    </source>
</reference>
<accession>A0AAE0HDJ3</accession>
<reference evidence="1" key="2">
    <citation type="submission" date="2023-06" db="EMBL/GenBank/DDBJ databases">
        <authorList>
            <consortium name="Lawrence Berkeley National Laboratory"/>
            <person name="Haridas S."/>
            <person name="Hensen N."/>
            <person name="Bonometti L."/>
            <person name="Westerberg I."/>
            <person name="Brannstrom I.O."/>
            <person name="Guillou S."/>
            <person name="Cros-Aarteil S."/>
            <person name="Calhoun S."/>
            <person name="Kuo A."/>
            <person name="Mondo S."/>
            <person name="Pangilinan J."/>
            <person name="Riley R."/>
            <person name="Labutti K."/>
            <person name="Andreopoulos B."/>
            <person name="Lipzen A."/>
            <person name="Chen C."/>
            <person name="Yanf M."/>
            <person name="Daum C."/>
            <person name="Ng V."/>
            <person name="Clum A."/>
            <person name="Steindorff A."/>
            <person name="Ohm R."/>
            <person name="Martin F."/>
            <person name="Silar P."/>
            <person name="Natvig D."/>
            <person name="Lalanne C."/>
            <person name="Gautier V."/>
            <person name="Ament-Velasquez S.L."/>
            <person name="Kruys A."/>
            <person name="Hutchinson M.I."/>
            <person name="Powell A.J."/>
            <person name="Barry K."/>
            <person name="Miller A.N."/>
            <person name="Grigoriev I.V."/>
            <person name="Debuchy R."/>
            <person name="Gladieux P."/>
            <person name="Thoren M.H."/>
            <person name="Johannesson H."/>
        </authorList>
    </citation>
    <scope>NUCLEOTIDE SEQUENCE</scope>
    <source>
        <strain evidence="1">CBS 168.71</strain>
    </source>
</reference>
<comment type="caution">
    <text evidence="1">The sequence shown here is derived from an EMBL/GenBank/DDBJ whole genome shotgun (WGS) entry which is preliminary data.</text>
</comment>
<dbReference type="Proteomes" id="UP001278766">
    <property type="component" value="Unassembled WGS sequence"/>
</dbReference>
<protein>
    <submittedName>
        <fullName evidence="1">Uncharacterized protein</fullName>
    </submittedName>
</protein>
<gene>
    <name evidence="1" type="ORF">B0H64DRAFT_190009</name>
</gene>
<evidence type="ECO:0000313" key="1">
    <source>
        <dbReference type="EMBL" id="KAK3294548.1"/>
    </source>
</evidence>
<dbReference type="RefSeq" id="XP_062658062.1">
    <property type="nucleotide sequence ID" value="XM_062799049.1"/>
</dbReference>